<accession>A0A2H3EWX1</accession>
<dbReference type="Proteomes" id="UP000217790">
    <property type="component" value="Unassembled WGS sequence"/>
</dbReference>
<dbReference type="EMBL" id="KZ293644">
    <property type="protein sequence ID" value="PBL03924.1"/>
    <property type="molecule type" value="Genomic_DNA"/>
</dbReference>
<proteinExistence type="predicted"/>
<evidence type="ECO:0000313" key="2">
    <source>
        <dbReference type="Proteomes" id="UP000217790"/>
    </source>
</evidence>
<evidence type="ECO:0000313" key="1">
    <source>
        <dbReference type="EMBL" id="PBL03924.1"/>
    </source>
</evidence>
<name>A0A2H3EWX1_ARMGA</name>
<dbReference type="OrthoDB" id="3026831at2759"/>
<dbReference type="CDD" id="cd15489">
    <property type="entry name" value="PHD_SF"/>
    <property type="match status" value="1"/>
</dbReference>
<gene>
    <name evidence="1" type="ORF">ARMGADRAFT_37969</name>
</gene>
<dbReference type="InParanoid" id="A0A2H3EWX1"/>
<organism evidence="1 2">
    <name type="scientific">Armillaria gallica</name>
    <name type="common">Bulbous honey fungus</name>
    <name type="synonym">Armillaria bulbosa</name>
    <dbReference type="NCBI Taxonomy" id="47427"/>
    <lineage>
        <taxon>Eukaryota</taxon>
        <taxon>Fungi</taxon>
        <taxon>Dikarya</taxon>
        <taxon>Basidiomycota</taxon>
        <taxon>Agaricomycotina</taxon>
        <taxon>Agaricomycetes</taxon>
        <taxon>Agaricomycetidae</taxon>
        <taxon>Agaricales</taxon>
        <taxon>Marasmiineae</taxon>
        <taxon>Physalacriaceae</taxon>
        <taxon>Armillaria</taxon>
    </lineage>
</organism>
<sequence>MNMVSDKPDTVATIDVNLSRPRREIMWQGVGGNDINLDGISSQFKTAVSSLSFSLFSLEHIARTARGYRTVHRCPGYRREEVTLRPVLSDCKVIMHATPSLHEKCQICEKVVEEGQFNCKCGQPDDGISPTVKCTMCSVWGHRHCNDQSGYCWSCVVTASQNPAGPYNPLGHAPTSPLGATDGGMMEDRPHLLPNAIIPQFMRENQKELTRISNMLSQVKQEFLANRMATLGSVRVLPEERIANNDVFEQLHRATADLENKLPMLYLFANGKNDVWVKRLAVIDVVVQQQRNVLTSANPRFIVNLDNLRIMLSEVQKGHERFNAMVQTIIGQKYQHQQQPL</sequence>
<dbReference type="STRING" id="47427.A0A2H3EWX1"/>
<protein>
    <submittedName>
        <fullName evidence="1">Uncharacterized protein</fullName>
    </submittedName>
</protein>
<dbReference type="AlphaFoldDB" id="A0A2H3EWX1"/>
<keyword evidence="2" id="KW-1185">Reference proteome</keyword>
<reference evidence="2" key="1">
    <citation type="journal article" date="2017" name="Nat. Ecol. Evol.">
        <title>Genome expansion and lineage-specific genetic innovations in the forest pathogenic fungi Armillaria.</title>
        <authorList>
            <person name="Sipos G."/>
            <person name="Prasanna A.N."/>
            <person name="Walter M.C."/>
            <person name="O'Connor E."/>
            <person name="Balint B."/>
            <person name="Krizsan K."/>
            <person name="Kiss B."/>
            <person name="Hess J."/>
            <person name="Varga T."/>
            <person name="Slot J."/>
            <person name="Riley R."/>
            <person name="Boka B."/>
            <person name="Rigling D."/>
            <person name="Barry K."/>
            <person name="Lee J."/>
            <person name="Mihaltcheva S."/>
            <person name="LaButti K."/>
            <person name="Lipzen A."/>
            <person name="Waldron R."/>
            <person name="Moloney N.M."/>
            <person name="Sperisen C."/>
            <person name="Kredics L."/>
            <person name="Vagvoelgyi C."/>
            <person name="Patrignani A."/>
            <person name="Fitzpatrick D."/>
            <person name="Nagy I."/>
            <person name="Doyle S."/>
            <person name="Anderson J.B."/>
            <person name="Grigoriev I.V."/>
            <person name="Gueldener U."/>
            <person name="Muensterkoetter M."/>
            <person name="Nagy L.G."/>
        </authorList>
    </citation>
    <scope>NUCLEOTIDE SEQUENCE [LARGE SCALE GENOMIC DNA]</scope>
    <source>
        <strain evidence="2">Ar21-2</strain>
    </source>
</reference>